<feature type="transmembrane region" description="Helical" evidence="1">
    <location>
        <begin position="123"/>
        <end position="147"/>
    </location>
</feature>
<accession>A0ABY4WIE0</accession>
<feature type="transmembrane region" description="Helical" evidence="1">
    <location>
        <begin position="98"/>
        <end position="117"/>
    </location>
</feature>
<name>A0ABY4WIE0_9BACL</name>
<dbReference type="InterPro" id="IPR019074">
    <property type="entry name" value="YabQ"/>
</dbReference>
<feature type="transmembrane region" description="Helical" evidence="1">
    <location>
        <begin position="36"/>
        <end position="61"/>
    </location>
</feature>
<protein>
    <submittedName>
        <fullName evidence="2">Spore cortex biosynthesis protein YabQ</fullName>
    </submittedName>
</protein>
<keyword evidence="1" id="KW-1133">Transmembrane helix</keyword>
<dbReference type="EMBL" id="CP098755">
    <property type="protein sequence ID" value="USG65918.1"/>
    <property type="molecule type" value="Genomic_DNA"/>
</dbReference>
<organism evidence="2 3">
    <name type="scientific">Brevibacillus ruminantium</name>
    <dbReference type="NCBI Taxonomy" id="2950604"/>
    <lineage>
        <taxon>Bacteria</taxon>
        <taxon>Bacillati</taxon>
        <taxon>Bacillota</taxon>
        <taxon>Bacilli</taxon>
        <taxon>Bacillales</taxon>
        <taxon>Paenibacillaceae</taxon>
        <taxon>Brevibacillus</taxon>
    </lineage>
</organism>
<feature type="transmembrane region" description="Helical" evidence="1">
    <location>
        <begin position="6"/>
        <end position="24"/>
    </location>
</feature>
<evidence type="ECO:0000256" key="1">
    <source>
        <dbReference type="SAM" id="Phobius"/>
    </source>
</evidence>
<proteinExistence type="predicted"/>
<feature type="transmembrane region" description="Helical" evidence="1">
    <location>
        <begin position="67"/>
        <end position="86"/>
    </location>
</feature>
<reference evidence="2" key="1">
    <citation type="submission" date="2022-06" db="EMBL/GenBank/DDBJ databases">
        <title>Genome sequencing of Brevibacillus sp. BB3-R1.</title>
        <authorList>
            <person name="Heo J."/>
            <person name="Lee D."/>
            <person name="Won M."/>
            <person name="Han B.-H."/>
            <person name="Hong S.-B."/>
            <person name="Kwon S.-W."/>
        </authorList>
    </citation>
    <scope>NUCLEOTIDE SEQUENCE</scope>
    <source>
        <strain evidence="2">BB3-R1</strain>
    </source>
</reference>
<dbReference type="Proteomes" id="UP001056500">
    <property type="component" value="Chromosome"/>
</dbReference>
<sequence length="191" mass="22415">MSIAVQFQTVLAMTACGAILGMGFDTYHVFSRKGKIPVWLSFFLDILFWVGSMALVFWILIQVNDGIVRFPIFLGMLFGAWVYFVIGSKKYIQFLNAVIKFLRWLYRTIVLLIYTLIVRPVLLLYKLIFMVVTFLMTIIMTIFGYVWKLIRFLSSPFARWGQHLGKGIYRKWAGFWGSFKKWLFSGKKKQK</sequence>
<keyword evidence="1" id="KW-0812">Transmembrane</keyword>
<dbReference type="RefSeq" id="WP_251873002.1">
    <property type="nucleotide sequence ID" value="NZ_CP098755.1"/>
</dbReference>
<evidence type="ECO:0000313" key="3">
    <source>
        <dbReference type="Proteomes" id="UP001056500"/>
    </source>
</evidence>
<keyword evidence="1" id="KW-0472">Membrane</keyword>
<evidence type="ECO:0000313" key="2">
    <source>
        <dbReference type="EMBL" id="USG65918.1"/>
    </source>
</evidence>
<dbReference type="NCBIfam" id="TIGR02893">
    <property type="entry name" value="spore_yabQ"/>
    <property type="match status" value="1"/>
</dbReference>
<keyword evidence="3" id="KW-1185">Reference proteome</keyword>
<gene>
    <name evidence="2" type="primary">yabQ</name>
    <name evidence="2" type="ORF">NDK47_00745</name>
</gene>
<dbReference type="Pfam" id="PF09578">
    <property type="entry name" value="Spore_YabQ"/>
    <property type="match status" value="1"/>
</dbReference>